<dbReference type="KEGG" id="daur:Daura_26290"/>
<dbReference type="EMBL" id="CP073767">
    <property type="protein sequence ID" value="UWZ50352.1"/>
    <property type="molecule type" value="Genomic_DNA"/>
</dbReference>
<sequence length="401" mass="40275">MLVACVDVGSTDTKLAVVDVSDGTLVRTGTHPTTGGDVLHGVDALLTDAGPVGDVYCCSSAGGGLRLAVIGYEALVSADAAHRVALSAGARVVHVAAGPQDPAGIRGVRAARPDVVLLVGGTDGGDGDVLLHNARRVAAARWRVPVVVAGNSDVRDAAVDTLTGRGVPAVGAGNVLPRIGVLEPASARAAIREMFLRHVIGGKHLSRGTRFPRLVRMATPDAVLTGVSLLADTAAADGDLLVVDVGGATTDVYSCLVPDGGGGVAGTLWRARTVEGDLGVRWNVDGVHAAAAREHVTVAGGDLGVAAAAAVIGVRRHARSGRDLRNVGVVVASGGVFRHAAPAAARAAVAPVLHDHAGGWALPRAPRVTVDDRYVLAPAGLLAAEHPAAAAALLRGYLHSG</sequence>
<gene>
    <name evidence="1" type="ORF">Daura_26290</name>
</gene>
<dbReference type="InterPro" id="IPR043129">
    <property type="entry name" value="ATPase_NBD"/>
</dbReference>
<protein>
    <submittedName>
        <fullName evidence="1">Glutamate mutase L</fullName>
    </submittedName>
</protein>
<evidence type="ECO:0000313" key="2">
    <source>
        <dbReference type="Proteomes" id="UP001058003"/>
    </source>
</evidence>
<evidence type="ECO:0000313" key="1">
    <source>
        <dbReference type="EMBL" id="UWZ50352.1"/>
    </source>
</evidence>
<dbReference type="OrthoDB" id="9769453at2"/>
<dbReference type="Proteomes" id="UP001058003">
    <property type="component" value="Chromosome"/>
</dbReference>
<organism evidence="1 2">
    <name type="scientific">Dactylosporangium aurantiacum</name>
    <dbReference type="NCBI Taxonomy" id="35754"/>
    <lineage>
        <taxon>Bacteria</taxon>
        <taxon>Bacillati</taxon>
        <taxon>Actinomycetota</taxon>
        <taxon>Actinomycetes</taxon>
        <taxon>Micromonosporales</taxon>
        <taxon>Micromonosporaceae</taxon>
        <taxon>Dactylosporangium</taxon>
    </lineage>
</organism>
<name>A0A9Q9MHT7_9ACTN</name>
<reference evidence="1" key="1">
    <citation type="submission" date="2021-04" db="EMBL/GenBank/DDBJ databases">
        <title>Dactylosporangium aurantiacum NRRL B-8018 full assembly.</title>
        <authorList>
            <person name="Hartkoorn R.C."/>
            <person name="Beaudoing E."/>
            <person name="Hot D."/>
        </authorList>
    </citation>
    <scope>NUCLEOTIDE SEQUENCE</scope>
    <source>
        <strain evidence="1">NRRL B-8018</strain>
    </source>
</reference>
<dbReference type="SUPFAM" id="SSF53067">
    <property type="entry name" value="Actin-like ATPase domain"/>
    <property type="match status" value="1"/>
</dbReference>
<keyword evidence="2" id="KW-1185">Reference proteome</keyword>
<dbReference type="AlphaFoldDB" id="A0A9Q9MHT7"/>
<accession>A0A9Q9MHT7</accession>
<dbReference type="Pfam" id="PF13941">
    <property type="entry name" value="MutL"/>
    <property type="match status" value="2"/>
</dbReference>
<dbReference type="InterPro" id="IPR006230">
    <property type="entry name" value="MutL"/>
</dbReference>
<proteinExistence type="predicted"/>